<feature type="compositionally biased region" description="Basic and acidic residues" evidence="1">
    <location>
        <begin position="97"/>
        <end position="115"/>
    </location>
</feature>
<dbReference type="EMBL" id="BDGG01000002">
    <property type="protein sequence ID" value="GAU91596.1"/>
    <property type="molecule type" value="Genomic_DNA"/>
</dbReference>
<keyword evidence="2" id="KW-0812">Transmembrane</keyword>
<protein>
    <submittedName>
        <fullName evidence="3">Uncharacterized protein</fullName>
    </submittedName>
</protein>
<organism evidence="3 4">
    <name type="scientific">Ramazzottius varieornatus</name>
    <name type="common">Water bear</name>
    <name type="synonym">Tardigrade</name>
    <dbReference type="NCBI Taxonomy" id="947166"/>
    <lineage>
        <taxon>Eukaryota</taxon>
        <taxon>Metazoa</taxon>
        <taxon>Ecdysozoa</taxon>
        <taxon>Tardigrada</taxon>
        <taxon>Eutardigrada</taxon>
        <taxon>Parachela</taxon>
        <taxon>Hypsibioidea</taxon>
        <taxon>Ramazzottiidae</taxon>
        <taxon>Ramazzottius</taxon>
    </lineage>
</organism>
<proteinExistence type="predicted"/>
<keyword evidence="2" id="KW-0472">Membrane</keyword>
<accession>A0A1D1UPE3</accession>
<keyword evidence="4" id="KW-1185">Reference proteome</keyword>
<keyword evidence="2" id="KW-1133">Transmembrane helix</keyword>
<name>A0A1D1UPE3_RAMVA</name>
<reference evidence="3 4" key="1">
    <citation type="journal article" date="2016" name="Nat. Commun.">
        <title>Extremotolerant tardigrade genome and improved radiotolerance of human cultured cells by tardigrade-unique protein.</title>
        <authorList>
            <person name="Hashimoto T."/>
            <person name="Horikawa D.D."/>
            <person name="Saito Y."/>
            <person name="Kuwahara H."/>
            <person name="Kozuka-Hata H."/>
            <person name="Shin-I T."/>
            <person name="Minakuchi Y."/>
            <person name="Ohishi K."/>
            <person name="Motoyama A."/>
            <person name="Aizu T."/>
            <person name="Enomoto A."/>
            <person name="Kondo K."/>
            <person name="Tanaka S."/>
            <person name="Hara Y."/>
            <person name="Koshikawa S."/>
            <person name="Sagara H."/>
            <person name="Miura T."/>
            <person name="Yokobori S."/>
            <person name="Miyagawa K."/>
            <person name="Suzuki Y."/>
            <person name="Kubo T."/>
            <person name="Oyama M."/>
            <person name="Kohara Y."/>
            <person name="Fujiyama A."/>
            <person name="Arakawa K."/>
            <person name="Katayama T."/>
            <person name="Toyoda A."/>
            <person name="Kunieda T."/>
        </authorList>
    </citation>
    <scope>NUCLEOTIDE SEQUENCE [LARGE SCALE GENOMIC DNA]</scope>
    <source>
        <strain evidence="3 4">YOKOZUNA-1</strain>
    </source>
</reference>
<feature type="transmembrane region" description="Helical" evidence="2">
    <location>
        <begin position="32"/>
        <end position="57"/>
    </location>
</feature>
<dbReference type="AlphaFoldDB" id="A0A1D1UPE3"/>
<evidence type="ECO:0000313" key="4">
    <source>
        <dbReference type="Proteomes" id="UP000186922"/>
    </source>
</evidence>
<comment type="caution">
    <text evidence="3">The sequence shown here is derived from an EMBL/GenBank/DDBJ whole genome shotgun (WGS) entry which is preliminary data.</text>
</comment>
<evidence type="ECO:0000256" key="1">
    <source>
        <dbReference type="SAM" id="MobiDB-lite"/>
    </source>
</evidence>
<sequence length="312" mass="36119">MEDIKRMASDIFREYSSWASWLYVRYYRPNRMYLTSTNISIIVVTLLAGIVGSVYLLRKRRLEGRRMYEDGNEEDNVDMDRITDQWMKRLDLKLEDKMGKKDKKGDKTNAKKVNNEDSSLSRPQHVAGPANCPFNHLFGPLLDTGNVDGRDYHQLATAFPIMESLAKDGGDERNTMAELAHQVRKSAASLPACMPLCYAFPHRLAFWCTPPTGFSVSNILARDIWSVGNEVSYFSRTSFRAPHFYTVIGWKHAPRETQQDSFPLWHILLAINNENRPTWDEDLGETMYRRAEDRFFFSRTLYQHGNGTQIIL</sequence>
<evidence type="ECO:0000256" key="2">
    <source>
        <dbReference type="SAM" id="Phobius"/>
    </source>
</evidence>
<dbReference type="Proteomes" id="UP000186922">
    <property type="component" value="Unassembled WGS sequence"/>
</dbReference>
<gene>
    <name evidence="3" type="primary">RvY_03821</name>
    <name evidence="3" type="synonym">RvY_03821.1</name>
    <name evidence="3" type="ORF">RvY_03821-1</name>
</gene>
<evidence type="ECO:0000313" key="3">
    <source>
        <dbReference type="EMBL" id="GAU91596.1"/>
    </source>
</evidence>
<feature type="region of interest" description="Disordered" evidence="1">
    <location>
        <begin position="97"/>
        <end position="125"/>
    </location>
</feature>